<comment type="caution">
    <text evidence="1">The sequence shown here is derived from an EMBL/GenBank/DDBJ whole genome shotgun (WGS) entry which is preliminary data.</text>
</comment>
<dbReference type="Proteomes" id="UP000798488">
    <property type="component" value="Unassembled WGS sequence"/>
</dbReference>
<protein>
    <submittedName>
        <fullName evidence="1">Uncharacterized protein</fullName>
    </submittedName>
</protein>
<sequence length="103" mass="11570">MAFEVYRPRSTSENIVAITKHHIRLGTKIAGLLKGDQVEIAYDKETNKLRIRSVDEAGMKVTKNKIGAKGVLNYFDLNVAKGNYAAEFNPEEIAVYVDLNTRK</sequence>
<organism evidence="1 2">
    <name type="scientific">Sporotomaculum syntrophicum</name>
    <dbReference type="NCBI Taxonomy" id="182264"/>
    <lineage>
        <taxon>Bacteria</taxon>
        <taxon>Bacillati</taxon>
        <taxon>Bacillota</taxon>
        <taxon>Clostridia</taxon>
        <taxon>Eubacteriales</taxon>
        <taxon>Desulfallaceae</taxon>
        <taxon>Sporotomaculum</taxon>
    </lineage>
</organism>
<gene>
    <name evidence="1" type="ORF">SPSYN_01843</name>
</gene>
<proteinExistence type="predicted"/>
<accession>A0A9D2WQD0</accession>
<name>A0A9D2WQD0_9FIRM</name>
<evidence type="ECO:0000313" key="2">
    <source>
        <dbReference type="Proteomes" id="UP000798488"/>
    </source>
</evidence>
<dbReference type="AlphaFoldDB" id="A0A9D2WQD0"/>
<keyword evidence="2" id="KW-1185">Reference proteome</keyword>
<dbReference type="RefSeq" id="WP_161822133.1">
    <property type="nucleotide sequence ID" value="NZ_LSRS01000003.1"/>
</dbReference>
<reference evidence="1" key="1">
    <citation type="submission" date="2016-02" db="EMBL/GenBank/DDBJ databases">
        <title>Draft Genome Sequence of Sporotomaculum syntrophicum Strain FB, a Syntrophic Benzoate Degrader.</title>
        <authorList>
            <person name="Nobu M.K."/>
            <person name="Narihiro T."/>
            <person name="Qiu Y.-L."/>
            <person name="Ohashi A."/>
            <person name="Liu W.-T."/>
            <person name="Yuji S."/>
        </authorList>
    </citation>
    <scope>NUCLEOTIDE SEQUENCE</scope>
    <source>
        <strain evidence="1">FB</strain>
    </source>
</reference>
<evidence type="ECO:0000313" key="1">
    <source>
        <dbReference type="EMBL" id="KAF1085697.1"/>
    </source>
</evidence>
<dbReference type="OrthoDB" id="1808270at2"/>
<dbReference type="EMBL" id="LSRS01000003">
    <property type="protein sequence ID" value="KAF1085697.1"/>
    <property type="molecule type" value="Genomic_DNA"/>
</dbReference>